<proteinExistence type="predicted"/>
<gene>
    <name evidence="1" type="ORF">Air01nite_73090</name>
</gene>
<accession>A0ABQ4CEM1</accession>
<dbReference type="Proteomes" id="UP000624325">
    <property type="component" value="Unassembled WGS sequence"/>
</dbReference>
<organism evidence="1 2">
    <name type="scientific">Asanoa iriomotensis</name>
    <dbReference type="NCBI Taxonomy" id="234613"/>
    <lineage>
        <taxon>Bacteria</taxon>
        <taxon>Bacillati</taxon>
        <taxon>Actinomycetota</taxon>
        <taxon>Actinomycetes</taxon>
        <taxon>Micromonosporales</taxon>
        <taxon>Micromonosporaceae</taxon>
        <taxon>Asanoa</taxon>
    </lineage>
</organism>
<dbReference type="EMBL" id="BONC01000093">
    <property type="protein sequence ID" value="GIF61214.1"/>
    <property type="molecule type" value="Genomic_DNA"/>
</dbReference>
<name>A0ABQ4CEM1_9ACTN</name>
<keyword evidence="2" id="KW-1185">Reference proteome</keyword>
<sequence>MGETGTAKHSVGEAPARVASTVEHRSERAFVLLLQLADRYFLDPGFEDTLAQRLRENPALIELWETWSADQRWTPSAYLEGTEVGWFDGARRNVRIHPDRGAAAADFIRRMAAWLSRRAILDVNA</sequence>
<evidence type="ECO:0000313" key="2">
    <source>
        <dbReference type="Proteomes" id="UP000624325"/>
    </source>
</evidence>
<comment type="caution">
    <text evidence="1">The sequence shown here is derived from an EMBL/GenBank/DDBJ whole genome shotgun (WGS) entry which is preliminary data.</text>
</comment>
<protein>
    <submittedName>
        <fullName evidence="1">Uncharacterized protein</fullName>
    </submittedName>
</protein>
<evidence type="ECO:0000313" key="1">
    <source>
        <dbReference type="EMBL" id="GIF61214.1"/>
    </source>
</evidence>
<reference evidence="1 2" key="1">
    <citation type="submission" date="2021-01" db="EMBL/GenBank/DDBJ databases">
        <title>Whole genome shotgun sequence of Asanoa iriomotensis NBRC 100142.</title>
        <authorList>
            <person name="Komaki H."/>
            <person name="Tamura T."/>
        </authorList>
    </citation>
    <scope>NUCLEOTIDE SEQUENCE [LARGE SCALE GENOMIC DNA]</scope>
    <source>
        <strain evidence="1 2">NBRC 100142</strain>
    </source>
</reference>